<dbReference type="Proteomes" id="UP000474757">
    <property type="component" value="Unassembled WGS sequence"/>
</dbReference>
<dbReference type="InterPro" id="IPR014937">
    <property type="entry name" value="DUF1810"/>
</dbReference>
<sequence>MAELSDFVEAQDRVWPDVQEELAAGRKRSHWMWYVFPQLASLGRSPMAQHYGLAGPEEAAAYLAHPVLGPRLQKAAELALSSGETNPERLMGPVDALKLRSSMTLFETVPGAPAVFSQILLRFYDGTRDPLTLDALA</sequence>
<organism evidence="1 2">
    <name type="scientific">Pseudoroseicyclus tamaricis</name>
    <dbReference type="NCBI Taxonomy" id="2705421"/>
    <lineage>
        <taxon>Bacteria</taxon>
        <taxon>Pseudomonadati</taxon>
        <taxon>Pseudomonadota</taxon>
        <taxon>Alphaproteobacteria</taxon>
        <taxon>Rhodobacterales</taxon>
        <taxon>Paracoccaceae</taxon>
        <taxon>Pseudoroseicyclus</taxon>
    </lineage>
</organism>
<gene>
    <name evidence="1" type="ORF">GZA08_17250</name>
</gene>
<dbReference type="Pfam" id="PF08837">
    <property type="entry name" value="DUF1810"/>
    <property type="match status" value="1"/>
</dbReference>
<evidence type="ECO:0000313" key="1">
    <source>
        <dbReference type="EMBL" id="NDV02716.1"/>
    </source>
</evidence>
<dbReference type="PIRSF" id="PIRSF008546">
    <property type="entry name" value="UCP008546"/>
    <property type="match status" value="1"/>
</dbReference>
<dbReference type="InterPro" id="IPR036287">
    <property type="entry name" value="Rv1873-like_sf"/>
</dbReference>
<accession>A0A6B2K6Z4</accession>
<proteinExistence type="predicted"/>
<dbReference type="RefSeq" id="WP_163895922.1">
    <property type="nucleotide sequence ID" value="NZ_JAAFYS010000004.1"/>
</dbReference>
<dbReference type="Gene3D" id="1.25.40.380">
    <property type="entry name" value="Protein of unknown function DUF1810"/>
    <property type="match status" value="1"/>
</dbReference>
<protein>
    <submittedName>
        <fullName evidence="1">DUF1810 domain-containing protein</fullName>
    </submittedName>
</protein>
<comment type="caution">
    <text evidence="1">The sequence shown here is derived from an EMBL/GenBank/DDBJ whole genome shotgun (WGS) entry which is preliminary data.</text>
</comment>
<dbReference type="EMBL" id="JAAGAB010000004">
    <property type="protein sequence ID" value="NDV02716.1"/>
    <property type="molecule type" value="Genomic_DNA"/>
</dbReference>
<name>A0A6B2K6Z4_9RHOB</name>
<keyword evidence="2" id="KW-1185">Reference proteome</keyword>
<reference evidence="1 2" key="1">
    <citation type="submission" date="2020-02" db="EMBL/GenBank/DDBJ databases">
        <title>Pseudoroseicyclus tamarix, sp. nov., isolated from offshore sediment of a Tamarix chinensis forest.</title>
        <authorList>
            <person name="Gai Y."/>
        </authorList>
    </citation>
    <scope>NUCLEOTIDE SEQUENCE [LARGE SCALE GENOMIC DNA]</scope>
    <source>
        <strain evidence="1 2">CLL3-39</strain>
    </source>
</reference>
<dbReference type="AlphaFoldDB" id="A0A6B2K6Z4"/>
<evidence type="ECO:0000313" key="2">
    <source>
        <dbReference type="Proteomes" id="UP000474757"/>
    </source>
</evidence>
<dbReference type="SUPFAM" id="SSF140736">
    <property type="entry name" value="Rv1873-like"/>
    <property type="match status" value="1"/>
</dbReference>